<name>A0A6H5IZD0_9HYME</name>
<keyword evidence="3" id="KW-1015">Disulfide bond</keyword>
<dbReference type="Pfam" id="PF07648">
    <property type="entry name" value="Kazal_2"/>
    <property type="match status" value="1"/>
</dbReference>
<proteinExistence type="predicted"/>
<evidence type="ECO:0000256" key="1">
    <source>
        <dbReference type="ARBA" id="ARBA00022690"/>
    </source>
</evidence>
<dbReference type="GO" id="GO:0005576">
    <property type="term" value="C:extracellular region"/>
    <property type="evidence" value="ECO:0007669"/>
    <property type="project" value="TreeGrafter"/>
</dbReference>
<dbReference type="InterPro" id="IPR036058">
    <property type="entry name" value="Kazal_dom_sf"/>
</dbReference>
<evidence type="ECO:0000259" key="4">
    <source>
        <dbReference type="PROSITE" id="PS51465"/>
    </source>
</evidence>
<keyword evidence="1" id="KW-0646">Protease inhibitor</keyword>
<dbReference type="SUPFAM" id="SSF100895">
    <property type="entry name" value="Kazal-type serine protease inhibitors"/>
    <property type="match status" value="1"/>
</dbReference>
<gene>
    <name evidence="5" type="ORF">TBRA_LOCUS12948</name>
</gene>
<dbReference type="AlphaFoldDB" id="A0A6H5IZD0"/>
<dbReference type="FunFam" id="3.30.60.30:FF:000024">
    <property type="entry name" value="Transmembrane agrin"/>
    <property type="match status" value="1"/>
</dbReference>
<dbReference type="OrthoDB" id="88467at2759"/>
<feature type="non-terminal residue" evidence="5">
    <location>
        <position position="1"/>
    </location>
</feature>
<accession>A0A6H5IZD0</accession>
<reference evidence="5 6" key="1">
    <citation type="submission" date="2020-02" db="EMBL/GenBank/DDBJ databases">
        <authorList>
            <person name="Ferguson B K."/>
        </authorList>
    </citation>
    <scope>NUCLEOTIDE SEQUENCE [LARGE SCALE GENOMIC DNA]</scope>
</reference>
<dbReference type="GO" id="GO:0030154">
    <property type="term" value="P:cell differentiation"/>
    <property type="evidence" value="ECO:0007669"/>
    <property type="project" value="TreeGrafter"/>
</dbReference>
<evidence type="ECO:0000313" key="5">
    <source>
        <dbReference type="EMBL" id="CAB0041272.1"/>
    </source>
</evidence>
<protein>
    <recommendedName>
        <fullName evidence="4">Kazal-like domain-containing protein</fullName>
    </recommendedName>
</protein>
<dbReference type="Gene3D" id="3.30.60.30">
    <property type="match status" value="1"/>
</dbReference>
<dbReference type="Proteomes" id="UP000479190">
    <property type="component" value="Unassembled WGS sequence"/>
</dbReference>
<sequence>HERDGGRARVTLYCRRRCCCCTPRRIICFIFWKPSRESVYTVVRCVCGARHPWQRHYQLYREQRRCARSCLIQSFVQTVREWRINTQKTDPCAKLNCSLGSHCVRTPDGEDARCECMDSCPSHGDHDAAGPVCGSDGVDYPSLCDLNRVACSTSTNVSVAFRGKCVYGYVLRLKARQSNATTNSFYCRARVGQMYIHEPPQYVSSVQPLLYILDFTAAIQKSINDQTYILCLIKHLSSTVRLIKRFCKSEAAATRLRRRRRRRRRRIHYCSTTSRPLENQEAVSRLLLTFDPGSRTKQRETEDMPKPTCCGVLVWRCCTPIAISVRGSGMHRARDLPARRSAPAGLPLQRAVRTRARARLRQRRQDLRQRVRESLRRRQVRPAGAVRDRSLRHRQVRVRPRVRGRDAARVRPRRHHLRLALRAQAAGLHYAHQHRARLQRRLRFQRTLLGQGLTNI</sequence>
<dbReference type="PROSITE" id="PS51465">
    <property type="entry name" value="KAZAL_2"/>
    <property type="match status" value="1"/>
</dbReference>
<dbReference type="EMBL" id="CADCXV010001104">
    <property type="protein sequence ID" value="CAB0041272.1"/>
    <property type="molecule type" value="Genomic_DNA"/>
</dbReference>
<evidence type="ECO:0000256" key="2">
    <source>
        <dbReference type="ARBA" id="ARBA00022900"/>
    </source>
</evidence>
<keyword evidence="6" id="KW-1185">Reference proteome</keyword>
<keyword evidence="2" id="KW-0722">Serine protease inhibitor</keyword>
<dbReference type="PANTHER" id="PTHR10913">
    <property type="entry name" value="FOLLISTATIN-RELATED"/>
    <property type="match status" value="1"/>
</dbReference>
<dbReference type="SMART" id="SM00280">
    <property type="entry name" value="KAZAL"/>
    <property type="match status" value="1"/>
</dbReference>
<dbReference type="CDD" id="cd00104">
    <property type="entry name" value="KAZAL_FS"/>
    <property type="match status" value="1"/>
</dbReference>
<evidence type="ECO:0000313" key="6">
    <source>
        <dbReference type="Proteomes" id="UP000479190"/>
    </source>
</evidence>
<feature type="domain" description="Kazal-like" evidence="4">
    <location>
        <begin position="115"/>
        <end position="167"/>
    </location>
</feature>
<dbReference type="PANTHER" id="PTHR10913:SF45">
    <property type="entry name" value="FOLLISTATIN, ISOFORM A-RELATED"/>
    <property type="match status" value="1"/>
</dbReference>
<evidence type="ECO:0000256" key="3">
    <source>
        <dbReference type="ARBA" id="ARBA00023157"/>
    </source>
</evidence>
<dbReference type="InterPro" id="IPR050653">
    <property type="entry name" value="Prot_Inhib_GrowthFact_Antg"/>
</dbReference>
<organism evidence="5 6">
    <name type="scientific">Trichogramma brassicae</name>
    <dbReference type="NCBI Taxonomy" id="86971"/>
    <lineage>
        <taxon>Eukaryota</taxon>
        <taxon>Metazoa</taxon>
        <taxon>Ecdysozoa</taxon>
        <taxon>Arthropoda</taxon>
        <taxon>Hexapoda</taxon>
        <taxon>Insecta</taxon>
        <taxon>Pterygota</taxon>
        <taxon>Neoptera</taxon>
        <taxon>Endopterygota</taxon>
        <taxon>Hymenoptera</taxon>
        <taxon>Apocrita</taxon>
        <taxon>Proctotrupomorpha</taxon>
        <taxon>Chalcidoidea</taxon>
        <taxon>Trichogrammatidae</taxon>
        <taxon>Trichogramma</taxon>
    </lineage>
</organism>
<dbReference type="InterPro" id="IPR002350">
    <property type="entry name" value="Kazal_dom"/>
</dbReference>